<accession>A0A9R1SVQ4</accession>
<proteinExistence type="inferred from homology"/>
<dbReference type="RefSeq" id="XP_011298005.1">
    <property type="nucleotide sequence ID" value="XM_011299703.1"/>
</dbReference>
<reference evidence="8" key="1">
    <citation type="submission" date="2025-08" db="UniProtKB">
        <authorList>
            <consortium name="RefSeq"/>
        </authorList>
    </citation>
    <scope>IDENTIFICATION</scope>
    <source>
        <strain evidence="8">USDA-PBARC FA_bdor</strain>
        <tissue evidence="8">Whole organism</tissue>
    </source>
</reference>
<dbReference type="InterPro" id="IPR043519">
    <property type="entry name" value="NT_sf"/>
</dbReference>
<dbReference type="Proteomes" id="UP000694866">
    <property type="component" value="Unplaced"/>
</dbReference>
<dbReference type="HAMAP" id="MF_01477">
    <property type="entry name" value="Iojap_RsfS"/>
    <property type="match status" value="1"/>
</dbReference>
<dbReference type="GeneID" id="105263473"/>
<evidence type="ECO:0000313" key="7">
    <source>
        <dbReference type="Proteomes" id="UP000694866"/>
    </source>
</evidence>
<dbReference type="GO" id="GO:0017148">
    <property type="term" value="P:negative regulation of translation"/>
    <property type="evidence" value="ECO:0007669"/>
    <property type="project" value="TreeGrafter"/>
</dbReference>
<dbReference type="AlphaFoldDB" id="A0A9R1SVQ4"/>
<dbReference type="PANTHER" id="PTHR21043:SF0">
    <property type="entry name" value="MITOCHONDRIAL ASSEMBLY OF RIBOSOMAL LARGE SUBUNIT PROTEIN 1"/>
    <property type="match status" value="1"/>
</dbReference>
<dbReference type="CTD" id="136040730"/>
<dbReference type="GO" id="GO:0005739">
    <property type="term" value="C:mitochondrion"/>
    <property type="evidence" value="ECO:0007669"/>
    <property type="project" value="UniProtKB-SubCell"/>
</dbReference>
<feature type="compositionally biased region" description="Basic and acidic residues" evidence="6">
    <location>
        <begin position="44"/>
        <end position="56"/>
    </location>
</feature>
<feature type="region of interest" description="Disordered" evidence="6">
    <location>
        <begin position="247"/>
        <end position="270"/>
    </location>
</feature>
<dbReference type="Gene3D" id="3.30.460.10">
    <property type="entry name" value="Beta Polymerase, domain 2"/>
    <property type="match status" value="1"/>
</dbReference>
<name>A0A9R1SVQ4_9HYME</name>
<dbReference type="PANTHER" id="PTHR21043">
    <property type="entry name" value="IOJAP SUPERFAMILY ORTHOLOG"/>
    <property type="match status" value="1"/>
</dbReference>
<sequence length="270" mass="30996">MFSVLSRNIVNAGRFLYRSSYAYTCKVLEFSQTIPKKNYSSGKPKNDLLEENEVGREPPLGVRSDYKPFREEDATVIFDVDEEKKRLDLEEFNAMQEVEDPYEGLNMKRGVDGVFEIEDLVDLLRKDRAVNIFVATVPKELSYVDYLVIVTGKSQRHMSALATFVRKAYKLKRNDNDIIPKIEGAKSKDWVALDLGNIALHVFSKSARSLYDLETLWAVGAEFDNQLNQTETEEEFEDKYMKYLKELQPADEPEPPKTEIDNPSMVSIAP</sequence>
<comment type="subcellular location">
    <subcellularLocation>
        <location evidence="1">Mitochondrion</location>
    </subcellularLocation>
</comment>
<evidence type="ECO:0000256" key="1">
    <source>
        <dbReference type="ARBA" id="ARBA00004173"/>
    </source>
</evidence>
<comment type="function">
    <text evidence="4">Required for normal mitochondrial ribosome function and mitochondrial translation. May play a role in ribosome biogenesis by preventing premature association of the 28S and 39S ribosomal subunits. Interacts with mitochondrial ribosomal protein uL14m (MRPL14), probably blocking formation of intersubunit bridge B8, preventing association of the 28S and 39S ribosomal subunits. Addition to isolated mitochondrial ribosomal subunits partially inhibits translation, probably by interfering with the association of the 28S and 39S ribosomal subunits and the formation of functional ribosomes. May also participate in the assembly and/or regulation of the stability of the large subunit of the mitochondrial ribosome. May function as a ribosomal silencing factor.</text>
</comment>
<evidence type="ECO:0000256" key="6">
    <source>
        <dbReference type="SAM" id="MobiDB-lite"/>
    </source>
</evidence>
<evidence type="ECO:0000256" key="2">
    <source>
        <dbReference type="ARBA" id="ARBA00010574"/>
    </source>
</evidence>
<dbReference type="InterPro" id="IPR004394">
    <property type="entry name" value="Iojap/RsfS/C7orf30"/>
</dbReference>
<dbReference type="KEGG" id="fas:105263473"/>
<gene>
    <name evidence="8" type="primary">312</name>
</gene>
<dbReference type="SUPFAM" id="SSF81301">
    <property type="entry name" value="Nucleotidyltransferase"/>
    <property type="match status" value="1"/>
</dbReference>
<dbReference type="GO" id="GO:0090071">
    <property type="term" value="P:negative regulation of ribosome biogenesis"/>
    <property type="evidence" value="ECO:0007669"/>
    <property type="project" value="TreeGrafter"/>
</dbReference>
<dbReference type="Pfam" id="PF02410">
    <property type="entry name" value="RsfS"/>
    <property type="match status" value="1"/>
</dbReference>
<evidence type="ECO:0000256" key="5">
    <source>
        <dbReference type="ARBA" id="ARBA00073331"/>
    </source>
</evidence>
<dbReference type="FunFam" id="3.30.460.10:FF:000018">
    <property type="entry name" value="Mitochondrial assembly of ribosomal large subunit 1"/>
    <property type="match status" value="1"/>
</dbReference>
<feature type="region of interest" description="Disordered" evidence="6">
    <location>
        <begin position="41"/>
        <end position="65"/>
    </location>
</feature>
<evidence type="ECO:0000256" key="3">
    <source>
        <dbReference type="ARBA" id="ARBA00023128"/>
    </source>
</evidence>
<dbReference type="OrthoDB" id="21330at2759"/>
<comment type="similarity">
    <text evidence="2">Belongs to the Iojap/RsfS family.</text>
</comment>
<keyword evidence="3" id="KW-0496">Mitochondrion</keyword>
<keyword evidence="7" id="KW-1185">Reference proteome</keyword>
<dbReference type="GO" id="GO:0043023">
    <property type="term" value="F:ribosomal large subunit binding"/>
    <property type="evidence" value="ECO:0007669"/>
    <property type="project" value="TreeGrafter"/>
</dbReference>
<evidence type="ECO:0000256" key="4">
    <source>
        <dbReference type="ARBA" id="ARBA00053669"/>
    </source>
</evidence>
<organism evidence="7 8">
    <name type="scientific">Fopius arisanus</name>
    <dbReference type="NCBI Taxonomy" id="64838"/>
    <lineage>
        <taxon>Eukaryota</taxon>
        <taxon>Metazoa</taxon>
        <taxon>Ecdysozoa</taxon>
        <taxon>Arthropoda</taxon>
        <taxon>Hexapoda</taxon>
        <taxon>Insecta</taxon>
        <taxon>Pterygota</taxon>
        <taxon>Neoptera</taxon>
        <taxon>Endopterygota</taxon>
        <taxon>Hymenoptera</taxon>
        <taxon>Apocrita</taxon>
        <taxon>Ichneumonoidea</taxon>
        <taxon>Braconidae</taxon>
        <taxon>Opiinae</taxon>
        <taxon>Fopius</taxon>
    </lineage>
</organism>
<evidence type="ECO:0000313" key="8">
    <source>
        <dbReference type="RefSeq" id="XP_011298005.1"/>
    </source>
</evidence>
<dbReference type="NCBIfam" id="TIGR00090">
    <property type="entry name" value="rsfS_iojap_ybeB"/>
    <property type="match status" value="1"/>
</dbReference>
<protein>
    <recommendedName>
        <fullName evidence="5">Mitochondrial assembly of ribosomal large subunit protein 1</fullName>
    </recommendedName>
</protein>